<dbReference type="Gene3D" id="3.90.1530.30">
    <property type="match status" value="1"/>
</dbReference>
<evidence type="ECO:0000313" key="3">
    <source>
        <dbReference type="EMBL" id="SNT76729.1"/>
    </source>
</evidence>
<dbReference type="GO" id="GO:0003677">
    <property type="term" value="F:DNA binding"/>
    <property type="evidence" value="ECO:0007669"/>
    <property type="project" value="InterPro"/>
</dbReference>
<dbReference type="Gene3D" id="1.10.10.2830">
    <property type="match status" value="1"/>
</dbReference>
<dbReference type="SUPFAM" id="SSF110849">
    <property type="entry name" value="ParB/Sulfiredoxin"/>
    <property type="match status" value="1"/>
</dbReference>
<dbReference type="NCBIfam" id="TIGR00180">
    <property type="entry name" value="parB_part"/>
    <property type="match status" value="1"/>
</dbReference>
<evidence type="ECO:0000313" key="4">
    <source>
        <dbReference type="Proteomes" id="UP000198307"/>
    </source>
</evidence>
<keyword evidence="4" id="KW-1185">Reference proteome</keyword>
<accession>A0A239Q294</accession>
<evidence type="ECO:0000259" key="2">
    <source>
        <dbReference type="SMART" id="SM00470"/>
    </source>
</evidence>
<dbReference type="GO" id="GO:0005694">
    <property type="term" value="C:chromosome"/>
    <property type="evidence" value="ECO:0007669"/>
    <property type="project" value="TreeGrafter"/>
</dbReference>
<comment type="similarity">
    <text evidence="1">Belongs to the ParB family.</text>
</comment>
<feature type="domain" description="ParB-like N-terminal" evidence="2">
    <location>
        <begin position="46"/>
        <end position="137"/>
    </location>
</feature>
<protein>
    <submittedName>
        <fullName evidence="3">Chromosome partitioning protein, ParB family</fullName>
    </submittedName>
</protein>
<dbReference type="Proteomes" id="UP000198307">
    <property type="component" value="Unassembled WGS sequence"/>
</dbReference>
<dbReference type="Pfam" id="PF02195">
    <property type="entry name" value="ParB_N"/>
    <property type="match status" value="1"/>
</dbReference>
<dbReference type="InterPro" id="IPR017819">
    <property type="entry name" value="Plasmid_partition_RepB"/>
</dbReference>
<dbReference type="InterPro" id="IPR037972">
    <property type="entry name" value="RepB_N"/>
</dbReference>
<dbReference type="InterPro" id="IPR003115">
    <property type="entry name" value="ParB_N"/>
</dbReference>
<name>A0A239Q294_9RHOB</name>
<dbReference type="InterPro" id="IPR011111">
    <property type="entry name" value="Plasmid_RepB"/>
</dbReference>
<gene>
    <name evidence="3" type="ORF">SAMN05444959_1263</name>
</gene>
<dbReference type="InterPro" id="IPR036086">
    <property type="entry name" value="ParB/Sulfiredoxin_sf"/>
</dbReference>
<proteinExistence type="inferred from homology"/>
<dbReference type="NCBIfam" id="TIGR03454">
    <property type="entry name" value="partition_RepB"/>
    <property type="match status" value="1"/>
</dbReference>
<evidence type="ECO:0000256" key="1">
    <source>
        <dbReference type="ARBA" id="ARBA00006295"/>
    </source>
</evidence>
<dbReference type="AlphaFoldDB" id="A0A239Q294"/>
<sequence>MSDNRKKRLAALDSLSQIGTAAPPSMMGSNRALRSARDAVDSHRIWELDPEQILDDRKADRMDHSDIDDLRQSIETVGQTVPILVRRDPNDSNRYLLVYGRRRLEAVRASDQVGKVRAMIASMDDRTAISAQASENTARRDLSFIERAMFAQQLLESGFGTQAEVAEVLNVTKSAISMSLSVARAVGDALAHAIGPAHGIGRPRWEALVNDLAETQVNIDELIDLAVRVRQETSPDVADPSVAAFDAVTRRLRKKPKPESAPRLPSQTLRLGQTATGKLKRTRDGMRLDIKTGDEEFADWLAQQIAASVEDLHARWKKRG</sequence>
<dbReference type="SMART" id="SM00470">
    <property type="entry name" value="ParB"/>
    <property type="match status" value="1"/>
</dbReference>
<dbReference type="PANTHER" id="PTHR33375:SF1">
    <property type="entry name" value="CHROMOSOME-PARTITIONING PROTEIN PARB-RELATED"/>
    <property type="match status" value="1"/>
</dbReference>
<dbReference type="OrthoDB" id="7908920at2"/>
<dbReference type="Pfam" id="PF07506">
    <property type="entry name" value="RepB"/>
    <property type="match status" value="1"/>
</dbReference>
<reference evidence="3 4" key="1">
    <citation type="submission" date="2017-07" db="EMBL/GenBank/DDBJ databases">
        <authorList>
            <person name="Sun Z.S."/>
            <person name="Albrecht U."/>
            <person name="Echele G."/>
            <person name="Lee C.C."/>
        </authorList>
    </citation>
    <scope>NUCLEOTIDE SEQUENCE [LARGE SCALE GENOMIC DNA]</scope>
    <source>
        <strain evidence="3 4">DSM 14827</strain>
    </source>
</reference>
<dbReference type="SUPFAM" id="SSF109709">
    <property type="entry name" value="KorB DNA-binding domain-like"/>
    <property type="match status" value="1"/>
</dbReference>
<dbReference type="RefSeq" id="WP_089346024.1">
    <property type="nucleotide sequence ID" value="NZ_CP067130.1"/>
</dbReference>
<dbReference type="PANTHER" id="PTHR33375">
    <property type="entry name" value="CHROMOSOME-PARTITIONING PROTEIN PARB-RELATED"/>
    <property type="match status" value="1"/>
</dbReference>
<dbReference type="EMBL" id="FZQB01000026">
    <property type="protein sequence ID" value="SNT76729.1"/>
    <property type="molecule type" value="Genomic_DNA"/>
</dbReference>
<organism evidence="3 4">
    <name type="scientific">Paracoccus seriniphilus</name>
    <dbReference type="NCBI Taxonomy" id="184748"/>
    <lineage>
        <taxon>Bacteria</taxon>
        <taxon>Pseudomonadati</taxon>
        <taxon>Pseudomonadota</taxon>
        <taxon>Alphaproteobacteria</taxon>
        <taxon>Rhodobacterales</taxon>
        <taxon>Paracoccaceae</taxon>
        <taxon>Paracoccus</taxon>
    </lineage>
</organism>
<dbReference type="InterPro" id="IPR050336">
    <property type="entry name" value="Chromosome_partition/occlusion"/>
</dbReference>
<dbReference type="InterPro" id="IPR004437">
    <property type="entry name" value="ParB/RepB/Spo0J"/>
</dbReference>
<dbReference type="GO" id="GO:0007059">
    <property type="term" value="P:chromosome segregation"/>
    <property type="evidence" value="ECO:0007669"/>
    <property type="project" value="TreeGrafter"/>
</dbReference>
<dbReference type="CDD" id="cd16405">
    <property type="entry name" value="RepB_like_N"/>
    <property type="match status" value="1"/>
</dbReference>